<proteinExistence type="predicted"/>
<feature type="region of interest" description="Disordered" evidence="1">
    <location>
        <begin position="110"/>
        <end position="130"/>
    </location>
</feature>
<keyword evidence="2" id="KW-1133">Transmembrane helix</keyword>
<sequence>MSPGGTDANLLTLVVGFFAAASLIAVITMVLRRRSGRQDLLGAQVREMEARAAAAASPDADTRWRDAATQIAEARVHDAASRAPGPSDALTSDVSAADAASLGARFPDAAAEDRPAQDATAPPDGWPAAPGGIDAMADAFAWLRIAALVEAGQRKQAVELLSTTMAIPADEAEMLVDGLNDAGGERRPG</sequence>
<evidence type="ECO:0000256" key="1">
    <source>
        <dbReference type="SAM" id="MobiDB-lite"/>
    </source>
</evidence>
<feature type="transmembrane region" description="Helical" evidence="2">
    <location>
        <begin position="12"/>
        <end position="31"/>
    </location>
</feature>
<organism evidence="3 4">
    <name type="scientific">Paractinoplanes hotanensis</name>
    <dbReference type="NCBI Taxonomy" id="2906497"/>
    <lineage>
        <taxon>Bacteria</taxon>
        <taxon>Bacillati</taxon>
        <taxon>Actinomycetota</taxon>
        <taxon>Actinomycetes</taxon>
        <taxon>Micromonosporales</taxon>
        <taxon>Micromonosporaceae</taxon>
        <taxon>Paractinoplanes</taxon>
    </lineage>
</organism>
<dbReference type="Proteomes" id="UP001523216">
    <property type="component" value="Unassembled WGS sequence"/>
</dbReference>
<evidence type="ECO:0000313" key="3">
    <source>
        <dbReference type="EMBL" id="MCM4076197.1"/>
    </source>
</evidence>
<dbReference type="RefSeq" id="WP_251796109.1">
    <property type="nucleotide sequence ID" value="NZ_JAMQOL010000002.1"/>
</dbReference>
<keyword evidence="2" id="KW-0472">Membrane</keyword>
<evidence type="ECO:0000256" key="2">
    <source>
        <dbReference type="SAM" id="Phobius"/>
    </source>
</evidence>
<dbReference type="EMBL" id="JAMQOL010000002">
    <property type="protein sequence ID" value="MCM4076197.1"/>
    <property type="molecule type" value="Genomic_DNA"/>
</dbReference>
<accession>A0ABT0XR36</accession>
<keyword evidence="4" id="KW-1185">Reference proteome</keyword>
<feature type="region of interest" description="Disordered" evidence="1">
    <location>
        <begin position="75"/>
        <end position="94"/>
    </location>
</feature>
<evidence type="ECO:0000313" key="4">
    <source>
        <dbReference type="Proteomes" id="UP001523216"/>
    </source>
</evidence>
<comment type="caution">
    <text evidence="3">The sequence shown here is derived from an EMBL/GenBank/DDBJ whole genome shotgun (WGS) entry which is preliminary data.</text>
</comment>
<protein>
    <submittedName>
        <fullName evidence="3">Uncharacterized protein</fullName>
    </submittedName>
</protein>
<reference evidence="3 4" key="1">
    <citation type="submission" date="2022-06" db="EMBL/GenBank/DDBJ databases">
        <title>Actinoplanes abujensis sp. nov., isolated from Nigerian arid soil.</title>
        <authorList>
            <person name="Ding P."/>
        </authorList>
    </citation>
    <scope>NUCLEOTIDE SEQUENCE [LARGE SCALE GENOMIC DNA]</scope>
    <source>
        <strain evidence="4">TRM88002</strain>
    </source>
</reference>
<keyword evidence="2" id="KW-0812">Transmembrane</keyword>
<feature type="compositionally biased region" description="Low complexity" evidence="1">
    <location>
        <begin position="118"/>
        <end position="130"/>
    </location>
</feature>
<gene>
    <name evidence="3" type="ORF">LXN57_01305</name>
</gene>
<name>A0ABT0XR36_9ACTN</name>